<dbReference type="Gene3D" id="3.30.30.30">
    <property type="match status" value="1"/>
</dbReference>
<evidence type="ECO:0000256" key="2">
    <source>
        <dbReference type="ARBA" id="ARBA00022840"/>
    </source>
</evidence>
<protein>
    <submittedName>
        <fullName evidence="4">Actin-like ATPase domain-containing protein</fullName>
    </submittedName>
</protein>
<dbReference type="GO" id="GO:0005829">
    <property type="term" value="C:cytosol"/>
    <property type="evidence" value="ECO:0007669"/>
    <property type="project" value="TreeGrafter"/>
</dbReference>
<reference evidence="4 5" key="1">
    <citation type="journal article" date="2018" name="Mol. Biol. Evol.">
        <title>Broad Genomic Sampling Reveals a Smut Pathogenic Ancestry of the Fungal Clade Ustilaginomycotina.</title>
        <authorList>
            <person name="Kijpornyongpan T."/>
            <person name="Mondo S.J."/>
            <person name="Barry K."/>
            <person name="Sandor L."/>
            <person name="Lee J."/>
            <person name="Lipzen A."/>
            <person name="Pangilinan J."/>
            <person name="LaButti K."/>
            <person name="Hainaut M."/>
            <person name="Henrissat B."/>
            <person name="Grigoriev I.V."/>
            <person name="Spatafora J.W."/>
            <person name="Aime M.C."/>
        </authorList>
    </citation>
    <scope>NUCLEOTIDE SEQUENCE [LARGE SCALE GENOMIC DNA]</scope>
    <source>
        <strain evidence="4 5">MCA 5214</strain>
    </source>
</reference>
<dbReference type="InterPro" id="IPR013126">
    <property type="entry name" value="Hsp_70_fam"/>
</dbReference>
<dbReference type="RefSeq" id="XP_025361384.1">
    <property type="nucleotide sequence ID" value="XM_025506423.1"/>
</dbReference>
<dbReference type="GO" id="GO:0140662">
    <property type="term" value="F:ATP-dependent protein folding chaperone"/>
    <property type="evidence" value="ECO:0007669"/>
    <property type="project" value="InterPro"/>
</dbReference>
<dbReference type="EMBL" id="KZ819670">
    <property type="protein sequence ID" value="PWN26772.1"/>
    <property type="molecule type" value="Genomic_DNA"/>
</dbReference>
<dbReference type="PRINTS" id="PR00301">
    <property type="entry name" value="HEATSHOCK70"/>
</dbReference>
<evidence type="ECO:0000313" key="5">
    <source>
        <dbReference type="Proteomes" id="UP000245884"/>
    </source>
</evidence>
<dbReference type="Gene3D" id="3.30.420.40">
    <property type="match status" value="2"/>
</dbReference>
<dbReference type="Gene3D" id="3.90.640.10">
    <property type="entry name" value="Actin, Chain A, domain 4"/>
    <property type="match status" value="1"/>
</dbReference>
<dbReference type="STRING" id="1569628.A0A316UN87"/>
<evidence type="ECO:0000256" key="3">
    <source>
        <dbReference type="SAM" id="MobiDB-lite"/>
    </source>
</evidence>
<gene>
    <name evidence="4" type="ORF">BDZ90DRAFT_232883</name>
</gene>
<dbReference type="GO" id="GO:0005634">
    <property type="term" value="C:nucleus"/>
    <property type="evidence" value="ECO:0007669"/>
    <property type="project" value="TreeGrafter"/>
</dbReference>
<dbReference type="PANTHER" id="PTHR45639">
    <property type="entry name" value="HSC70CB, ISOFORM G-RELATED"/>
    <property type="match status" value="1"/>
</dbReference>
<dbReference type="SUPFAM" id="SSF53067">
    <property type="entry name" value="Actin-like ATPase domain"/>
    <property type="match status" value="2"/>
</dbReference>
<keyword evidence="2" id="KW-0067">ATP-binding</keyword>
<feature type="region of interest" description="Disordered" evidence="3">
    <location>
        <begin position="504"/>
        <end position="536"/>
    </location>
</feature>
<dbReference type="Pfam" id="PF00012">
    <property type="entry name" value="HSP70"/>
    <property type="match status" value="1"/>
</dbReference>
<evidence type="ECO:0000313" key="4">
    <source>
        <dbReference type="EMBL" id="PWN26772.1"/>
    </source>
</evidence>
<dbReference type="AlphaFoldDB" id="A0A316UN87"/>
<keyword evidence="1" id="KW-0547">Nucleotide-binding</keyword>
<dbReference type="OrthoDB" id="29851at2759"/>
<accession>A0A316UN87</accession>
<proteinExistence type="predicted"/>
<dbReference type="GeneID" id="37028246"/>
<dbReference type="FunFam" id="3.90.640.10:FF:000021">
    <property type="entry name" value="Heat shock protein 14"/>
    <property type="match status" value="1"/>
</dbReference>
<feature type="compositionally biased region" description="Acidic residues" evidence="3">
    <location>
        <begin position="513"/>
        <end position="527"/>
    </location>
</feature>
<keyword evidence="5" id="KW-1185">Reference proteome</keyword>
<dbReference type="InterPro" id="IPR043129">
    <property type="entry name" value="ATPase_NBD"/>
</dbReference>
<organism evidence="4 5">
    <name type="scientific">Jaminaea rosea</name>
    <dbReference type="NCBI Taxonomy" id="1569628"/>
    <lineage>
        <taxon>Eukaryota</taxon>
        <taxon>Fungi</taxon>
        <taxon>Dikarya</taxon>
        <taxon>Basidiomycota</taxon>
        <taxon>Ustilaginomycotina</taxon>
        <taxon>Exobasidiomycetes</taxon>
        <taxon>Microstromatales</taxon>
        <taxon>Microstromatales incertae sedis</taxon>
        <taxon>Jaminaea</taxon>
    </lineage>
</organism>
<dbReference type="GO" id="GO:0005524">
    <property type="term" value="F:ATP binding"/>
    <property type="evidence" value="ECO:0007669"/>
    <property type="project" value="UniProtKB-KW"/>
</dbReference>
<name>A0A316UN87_9BASI</name>
<dbReference type="Proteomes" id="UP000245884">
    <property type="component" value="Unassembled WGS sequence"/>
</dbReference>
<evidence type="ECO:0000256" key="1">
    <source>
        <dbReference type="ARBA" id="ARBA00022741"/>
    </source>
</evidence>
<dbReference type="PANTHER" id="PTHR45639:SF32">
    <property type="entry name" value="HEAT SHOCK PROTEIN PDR13"/>
    <property type="match status" value="1"/>
</dbReference>
<sequence length="586" mass="61584">MSQSAVIGVNFGHSFSSIAAINQHGRADVIANEDGERQLATRIAFNQDQVYIGNQATPQLVRNAQNVIDKFANLLGRSYSDLSDSEMKRSSAPVIDNKGVPSFKVEIQGKEETLSAHDVAVRYIRSLFLTAKDFLSGVPIAGAVLSVPLSYSSKQIAALKEASAEAGLIVLQVIPAPAAAVTAYGLTAPGEGGSLPAHPDGIEAAPYAPGTELDRNLAVVDVGGSSTTVAVLAARSGVYTLLSSVTQAGLGGQQVDDALVSYFAKEFTKKTKVPVEESNARAWAKLRNEAEHTKRALSASSSAQCAVESLADGVDFSGPINRIRLDLLAAPVYNAIVGKVKEALAQAKLDPCQVDEVVLAGGSARLPGLTNTLLHLFPEGGATKLTDSIDSDQVIARGCAVHASCIAAAPEDSAERKFLLDLPAAPPKDVQSLQAPTTTRPLGLVLPASGASNGHSGPAAVDGELFVTLLPAHTALPARRVYTLPASQAGPALFSFAEGTADVKVEQVQRERDEDDEDDEEDEEDEPEEKRTPIVKADKKRIAEVAFEAKSKGEKVRVEIVAQVDGAVRITVGEGEGKKELELPKP</sequence>